<dbReference type="InterPro" id="IPR000719">
    <property type="entry name" value="Prot_kinase_dom"/>
</dbReference>
<dbReference type="InterPro" id="IPR008271">
    <property type="entry name" value="Ser/Thr_kinase_AS"/>
</dbReference>
<keyword evidence="14" id="KW-0227">DNA damage</keyword>
<keyword evidence="17" id="KW-0460">Magnesium</keyword>
<dbReference type="GO" id="GO:0001558">
    <property type="term" value="P:regulation of cell growth"/>
    <property type="evidence" value="ECO:0007669"/>
    <property type="project" value="InterPro"/>
</dbReference>
<reference evidence="28" key="1">
    <citation type="submission" date="2020-08" db="EMBL/GenBank/DDBJ databases">
        <title>Multicomponent nature underlies the extraordinary mechanical properties of spider dragline silk.</title>
        <authorList>
            <person name="Kono N."/>
            <person name="Nakamura H."/>
            <person name="Mori M."/>
            <person name="Yoshida Y."/>
            <person name="Ohtoshi R."/>
            <person name="Malay A.D."/>
            <person name="Moran D.A.P."/>
            <person name="Tomita M."/>
            <person name="Numata K."/>
            <person name="Arakawa K."/>
        </authorList>
    </citation>
    <scope>NUCLEOTIDE SEQUENCE</scope>
</reference>
<keyword evidence="7" id="KW-0963">Cytoplasm</keyword>
<evidence type="ECO:0000256" key="15">
    <source>
        <dbReference type="ARBA" id="ARBA00022777"/>
    </source>
</evidence>
<evidence type="ECO:0000256" key="1">
    <source>
        <dbReference type="ARBA" id="ARBA00001936"/>
    </source>
</evidence>
<protein>
    <recommendedName>
        <fullName evidence="23">Serine/threonine-protein kinase STK11</fullName>
        <ecNumber evidence="6">2.7.11.1</ecNumber>
    </recommendedName>
</protein>
<keyword evidence="15" id="KW-0418">Kinase</keyword>
<comment type="cofactor">
    <cofactor evidence="1">
        <name>Mn(2+)</name>
        <dbReference type="ChEBI" id="CHEBI:29035"/>
    </cofactor>
</comment>
<evidence type="ECO:0000256" key="13">
    <source>
        <dbReference type="ARBA" id="ARBA00022741"/>
    </source>
</evidence>
<evidence type="ECO:0000256" key="4">
    <source>
        <dbReference type="ARBA" id="ARBA00004496"/>
    </source>
</evidence>
<evidence type="ECO:0000256" key="26">
    <source>
        <dbReference type="SAM" id="MobiDB-lite"/>
    </source>
</evidence>
<keyword evidence="29" id="KW-1185">Reference proteome</keyword>
<dbReference type="GO" id="GO:0046872">
    <property type="term" value="F:metal ion binding"/>
    <property type="evidence" value="ECO:0007669"/>
    <property type="project" value="UniProtKB-KW"/>
</dbReference>
<dbReference type="OrthoDB" id="68483at2759"/>
<evidence type="ECO:0000256" key="11">
    <source>
        <dbReference type="ARBA" id="ARBA00022703"/>
    </source>
</evidence>
<dbReference type="GO" id="GO:0042593">
    <property type="term" value="P:glucose homeostasis"/>
    <property type="evidence" value="ECO:0007669"/>
    <property type="project" value="InterPro"/>
</dbReference>
<keyword evidence="12" id="KW-0479">Metal-binding</keyword>
<dbReference type="SUPFAM" id="SSF56112">
    <property type="entry name" value="Protein kinase-like (PK-like)"/>
    <property type="match status" value="1"/>
</dbReference>
<accession>A0A8X6IIP4</accession>
<keyword evidence="19" id="KW-0539">Nucleus</keyword>
<dbReference type="FunFam" id="1.10.510.10:FF:000245">
    <property type="entry name" value="serine/threonine-protein kinase STK11"/>
    <property type="match status" value="1"/>
</dbReference>
<evidence type="ECO:0000256" key="24">
    <source>
        <dbReference type="PROSITE-ProRule" id="PRU10141"/>
    </source>
</evidence>
<evidence type="ECO:0000259" key="27">
    <source>
        <dbReference type="PROSITE" id="PS50011"/>
    </source>
</evidence>
<comment type="caution">
    <text evidence="28">The sequence shown here is derived from an EMBL/GenBank/DDBJ whole genome shotgun (WGS) entry which is preliminary data.</text>
</comment>
<evidence type="ECO:0000256" key="6">
    <source>
        <dbReference type="ARBA" id="ARBA00012513"/>
    </source>
</evidence>
<evidence type="ECO:0000256" key="16">
    <source>
        <dbReference type="ARBA" id="ARBA00022840"/>
    </source>
</evidence>
<keyword evidence="20" id="KW-0131">Cell cycle</keyword>
<dbReference type="AlphaFoldDB" id="A0A8X6IIP4"/>
<sequence>MDESEGDDYRPCKFSLASDEESNEVHSENEWLAEGAHGEANPTCNFNIPSDDDFEYSAQNEPIDSWLNDENGPVTFYRFDSKEIRCTTPKKRAKWVGKYLMGDVLGEGSYGKVKEALDSTTLCRRAVKILKRKKLRKIPNGEKNVEREISLLRRLHHKNVIELIEVIANEEKQKLYLIFEYCVSVLQELLDSCPEKKFPIWQSHGYFCQLLDGLEYLHGKGVVHKDIKPGNLLLANCGTLKISDLGVAEALDHFVPDDICHTSQGSPAFQPPEIANGAESFSGFKVDIWSSGVTLYNITTGKYPFEGDSIYKLYENIAECNVIIPQELELPLQDLLQGMLQKDPESRMSLSEVKIHSWVKRPPPVLSKNVPIPERSDRDIYRNTTVIPYLKVLHCGEEEQDTEDDEDIFYRVIPCVPENASAGNTPNESETCVAEENERKQIGCINLKSSSVCKQS</sequence>
<gene>
    <name evidence="28" type="primary">STK11</name>
    <name evidence="28" type="ORF">NPIL_148051</name>
</gene>
<dbReference type="GO" id="GO:0030010">
    <property type="term" value="P:establishment of cell polarity"/>
    <property type="evidence" value="ECO:0007669"/>
    <property type="project" value="InterPro"/>
</dbReference>
<dbReference type="GO" id="GO:0005524">
    <property type="term" value="F:ATP binding"/>
    <property type="evidence" value="ECO:0007669"/>
    <property type="project" value="UniProtKB-UniRule"/>
</dbReference>
<keyword evidence="9" id="KW-0597">Phosphoprotein</keyword>
<comment type="similarity">
    <text evidence="5">Belongs to the protein kinase superfamily. CAMK Ser/Thr protein kinase family. LKB1 subfamily.</text>
</comment>
<dbReference type="InterPro" id="IPR011009">
    <property type="entry name" value="Kinase-like_dom_sf"/>
</dbReference>
<dbReference type="PROSITE" id="PS50011">
    <property type="entry name" value="PROTEIN_KINASE_DOM"/>
    <property type="match status" value="1"/>
</dbReference>
<evidence type="ECO:0000256" key="2">
    <source>
        <dbReference type="ARBA" id="ARBA00001946"/>
    </source>
</evidence>
<keyword evidence="10" id="KW-0808">Transferase</keyword>
<keyword evidence="13 24" id="KW-0547">Nucleotide-binding</keyword>
<evidence type="ECO:0000256" key="3">
    <source>
        <dbReference type="ARBA" id="ARBA00004123"/>
    </source>
</evidence>
<evidence type="ECO:0000256" key="20">
    <source>
        <dbReference type="ARBA" id="ARBA00023306"/>
    </source>
</evidence>
<evidence type="ECO:0000256" key="8">
    <source>
        <dbReference type="ARBA" id="ARBA00022527"/>
    </source>
</evidence>
<dbReference type="GO" id="GO:0030295">
    <property type="term" value="F:protein kinase activator activity"/>
    <property type="evidence" value="ECO:0007669"/>
    <property type="project" value="InterPro"/>
</dbReference>
<evidence type="ECO:0000256" key="23">
    <source>
        <dbReference type="ARBA" id="ARBA00068788"/>
    </source>
</evidence>
<evidence type="ECO:0000313" key="29">
    <source>
        <dbReference type="Proteomes" id="UP000887013"/>
    </source>
</evidence>
<evidence type="ECO:0000256" key="18">
    <source>
        <dbReference type="ARBA" id="ARBA00023211"/>
    </source>
</evidence>
<dbReference type="EMBL" id="BMAW01090820">
    <property type="protein sequence ID" value="GFS46702.1"/>
    <property type="molecule type" value="Genomic_DNA"/>
</dbReference>
<keyword evidence="11" id="KW-0053">Apoptosis</keyword>
<evidence type="ECO:0000256" key="21">
    <source>
        <dbReference type="ARBA" id="ARBA00047899"/>
    </source>
</evidence>
<dbReference type="PROSITE" id="PS00108">
    <property type="entry name" value="PROTEIN_KINASE_ST"/>
    <property type="match status" value="1"/>
</dbReference>
<keyword evidence="16 24" id="KW-0067">ATP-binding</keyword>
<comment type="catalytic activity">
    <reaction evidence="22">
        <text>L-seryl-[protein] + ATP = O-phospho-L-seryl-[protein] + ADP + H(+)</text>
        <dbReference type="Rhea" id="RHEA:17989"/>
        <dbReference type="Rhea" id="RHEA-COMP:9863"/>
        <dbReference type="Rhea" id="RHEA-COMP:11604"/>
        <dbReference type="ChEBI" id="CHEBI:15378"/>
        <dbReference type="ChEBI" id="CHEBI:29999"/>
        <dbReference type="ChEBI" id="CHEBI:30616"/>
        <dbReference type="ChEBI" id="CHEBI:83421"/>
        <dbReference type="ChEBI" id="CHEBI:456216"/>
        <dbReference type="EC" id="2.7.11.1"/>
    </reaction>
</comment>
<comment type="subcellular location">
    <subcellularLocation>
        <location evidence="4">Cytoplasm</location>
    </subcellularLocation>
    <subcellularLocation>
        <location evidence="3">Nucleus</location>
    </subcellularLocation>
</comment>
<name>A0A8X6IIP4_NEPPI</name>
<dbReference type="EC" id="2.7.11.1" evidence="6"/>
<dbReference type="Gene3D" id="1.10.510.10">
    <property type="entry name" value="Transferase(Phosphotransferase) domain 1"/>
    <property type="match status" value="1"/>
</dbReference>
<evidence type="ECO:0000256" key="10">
    <source>
        <dbReference type="ARBA" id="ARBA00022679"/>
    </source>
</evidence>
<evidence type="ECO:0000256" key="5">
    <source>
        <dbReference type="ARBA" id="ARBA00009985"/>
    </source>
</evidence>
<dbReference type="GO" id="GO:0004674">
    <property type="term" value="F:protein serine/threonine kinase activity"/>
    <property type="evidence" value="ECO:0007669"/>
    <property type="project" value="UniProtKB-KW"/>
</dbReference>
<proteinExistence type="inferred from homology"/>
<comment type="catalytic activity">
    <reaction evidence="21">
        <text>L-threonyl-[protein] + ATP = O-phospho-L-threonyl-[protein] + ADP + H(+)</text>
        <dbReference type="Rhea" id="RHEA:46608"/>
        <dbReference type="Rhea" id="RHEA-COMP:11060"/>
        <dbReference type="Rhea" id="RHEA-COMP:11605"/>
        <dbReference type="ChEBI" id="CHEBI:15378"/>
        <dbReference type="ChEBI" id="CHEBI:30013"/>
        <dbReference type="ChEBI" id="CHEBI:30616"/>
        <dbReference type="ChEBI" id="CHEBI:61977"/>
        <dbReference type="ChEBI" id="CHEBI:456216"/>
        <dbReference type="EC" id="2.7.11.1"/>
    </reaction>
</comment>
<dbReference type="PANTHER" id="PTHR24346">
    <property type="entry name" value="MAP/MICROTUBULE AFFINITY-REGULATING KINASE"/>
    <property type="match status" value="1"/>
</dbReference>
<evidence type="ECO:0000256" key="22">
    <source>
        <dbReference type="ARBA" id="ARBA00048679"/>
    </source>
</evidence>
<feature type="region of interest" description="Disordered" evidence="26">
    <location>
        <begin position="1"/>
        <end position="29"/>
    </location>
</feature>
<evidence type="ECO:0000313" key="28">
    <source>
        <dbReference type="EMBL" id="GFS46702.1"/>
    </source>
</evidence>
<keyword evidence="8 25" id="KW-0723">Serine/threonine-protein kinase</keyword>
<dbReference type="InterPro" id="IPR017441">
    <property type="entry name" value="Protein_kinase_ATP_BS"/>
</dbReference>
<dbReference type="Pfam" id="PF00069">
    <property type="entry name" value="Pkinase"/>
    <property type="match status" value="1"/>
</dbReference>
<dbReference type="GO" id="GO:0035556">
    <property type="term" value="P:intracellular signal transduction"/>
    <property type="evidence" value="ECO:0007669"/>
    <property type="project" value="TreeGrafter"/>
</dbReference>
<evidence type="ECO:0000256" key="25">
    <source>
        <dbReference type="RuleBase" id="RU000304"/>
    </source>
</evidence>
<dbReference type="GO" id="GO:0005634">
    <property type="term" value="C:nucleus"/>
    <property type="evidence" value="ECO:0007669"/>
    <property type="project" value="UniProtKB-SubCell"/>
</dbReference>
<organism evidence="28 29">
    <name type="scientific">Nephila pilipes</name>
    <name type="common">Giant wood spider</name>
    <name type="synonym">Nephila maculata</name>
    <dbReference type="NCBI Taxonomy" id="299642"/>
    <lineage>
        <taxon>Eukaryota</taxon>
        <taxon>Metazoa</taxon>
        <taxon>Ecdysozoa</taxon>
        <taxon>Arthropoda</taxon>
        <taxon>Chelicerata</taxon>
        <taxon>Arachnida</taxon>
        <taxon>Araneae</taxon>
        <taxon>Araneomorphae</taxon>
        <taxon>Entelegynae</taxon>
        <taxon>Araneoidea</taxon>
        <taxon>Nephilidae</taxon>
        <taxon>Nephila</taxon>
    </lineage>
</organism>
<evidence type="ECO:0000256" key="17">
    <source>
        <dbReference type="ARBA" id="ARBA00022842"/>
    </source>
</evidence>
<evidence type="ECO:0000256" key="19">
    <source>
        <dbReference type="ARBA" id="ARBA00023242"/>
    </source>
</evidence>
<dbReference type="PROSITE" id="PS00107">
    <property type="entry name" value="PROTEIN_KINASE_ATP"/>
    <property type="match status" value="1"/>
</dbReference>
<dbReference type="InterPro" id="IPR039154">
    <property type="entry name" value="LKB1_c"/>
</dbReference>
<dbReference type="PANTHER" id="PTHR24346:SF94">
    <property type="entry name" value="NON-SPECIFIC SERINE_THREONINE PROTEIN KINASE"/>
    <property type="match status" value="1"/>
</dbReference>
<dbReference type="SMART" id="SM00220">
    <property type="entry name" value="S_TKc"/>
    <property type="match status" value="1"/>
</dbReference>
<comment type="cofactor">
    <cofactor evidence="2">
        <name>Mg(2+)</name>
        <dbReference type="ChEBI" id="CHEBI:18420"/>
    </cofactor>
</comment>
<evidence type="ECO:0000256" key="12">
    <source>
        <dbReference type="ARBA" id="ARBA00022723"/>
    </source>
</evidence>
<dbReference type="CDD" id="cd14119">
    <property type="entry name" value="STKc_LKB1"/>
    <property type="match status" value="1"/>
</dbReference>
<feature type="binding site" evidence="24">
    <location>
        <position position="128"/>
    </location>
    <ligand>
        <name>ATP</name>
        <dbReference type="ChEBI" id="CHEBI:30616"/>
    </ligand>
</feature>
<evidence type="ECO:0000256" key="7">
    <source>
        <dbReference type="ARBA" id="ARBA00022490"/>
    </source>
</evidence>
<dbReference type="GO" id="GO:0006974">
    <property type="term" value="P:DNA damage response"/>
    <property type="evidence" value="ECO:0007669"/>
    <property type="project" value="UniProtKB-KW"/>
</dbReference>
<feature type="domain" description="Protein kinase" evidence="27">
    <location>
        <begin position="99"/>
        <end position="359"/>
    </location>
</feature>
<evidence type="ECO:0000256" key="9">
    <source>
        <dbReference type="ARBA" id="ARBA00022553"/>
    </source>
</evidence>
<dbReference type="Gene3D" id="3.30.200.20">
    <property type="entry name" value="Phosphorylase Kinase, domain 1"/>
    <property type="match status" value="1"/>
</dbReference>
<dbReference type="FunFam" id="3.30.200.20:FF:000235">
    <property type="entry name" value="serine/threonine-protein kinase STK11"/>
    <property type="match status" value="1"/>
</dbReference>
<keyword evidence="18" id="KW-0464">Manganese</keyword>
<evidence type="ECO:0000256" key="14">
    <source>
        <dbReference type="ARBA" id="ARBA00022763"/>
    </source>
</evidence>
<dbReference type="GO" id="GO:0005737">
    <property type="term" value="C:cytoplasm"/>
    <property type="evidence" value="ECO:0007669"/>
    <property type="project" value="UniProtKB-SubCell"/>
</dbReference>
<dbReference type="GO" id="GO:0006915">
    <property type="term" value="P:apoptotic process"/>
    <property type="evidence" value="ECO:0007669"/>
    <property type="project" value="UniProtKB-KW"/>
</dbReference>
<dbReference type="Proteomes" id="UP000887013">
    <property type="component" value="Unassembled WGS sequence"/>
</dbReference>